<evidence type="ECO:0000259" key="6">
    <source>
        <dbReference type="Pfam" id="PF00327"/>
    </source>
</evidence>
<evidence type="ECO:0000256" key="2">
    <source>
        <dbReference type="ARBA" id="ARBA00011838"/>
    </source>
</evidence>
<dbReference type="Pfam" id="PF00327">
    <property type="entry name" value="Ribosomal_L30"/>
    <property type="match status" value="1"/>
</dbReference>
<organism evidence="7 8">
    <name type="scientific">Mariprofundus aestuarium</name>
    <dbReference type="NCBI Taxonomy" id="1921086"/>
    <lineage>
        <taxon>Bacteria</taxon>
        <taxon>Pseudomonadati</taxon>
        <taxon>Pseudomonadota</taxon>
        <taxon>Candidatius Mariprofundia</taxon>
        <taxon>Mariprofundales</taxon>
        <taxon>Mariprofundaceae</taxon>
        <taxon>Mariprofundus</taxon>
    </lineage>
</organism>
<protein>
    <recommendedName>
        <fullName evidence="5">Large ribosomal subunit protein uL30</fullName>
    </recommendedName>
</protein>
<evidence type="ECO:0000256" key="4">
    <source>
        <dbReference type="ARBA" id="ARBA00023274"/>
    </source>
</evidence>
<dbReference type="PANTHER" id="PTHR15892:SF2">
    <property type="entry name" value="LARGE RIBOSOMAL SUBUNIT PROTEIN UL30M"/>
    <property type="match status" value="1"/>
</dbReference>
<dbReference type="GO" id="GO:0003735">
    <property type="term" value="F:structural constituent of ribosome"/>
    <property type="evidence" value="ECO:0007669"/>
    <property type="project" value="InterPro"/>
</dbReference>
<dbReference type="KEGG" id="maes:Ga0123461_0352"/>
<comment type="similarity">
    <text evidence="1 5">Belongs to the universal ribosomal protein uL30 family.</text>
</comment>
<dbReference type="RefSeq" id="WP_100276769.1">
    <property type="nucleotide sequence ID" value="NZ_CP018799.1"/>
</dbReference>
<name>A0A2K8L1J4_MARES</name>
<evidence type="ECO:0000256" key="3">
    <source>
        <dbReference type="ARBA" id="ARBA00022980"/>
    </source>
</evidence>
<dbReference type="GO" id="GO:0022625">
    <property type="term" value="C:cytosolic large ribosomal subunit"/>
    <property type="evidence" value="ECO:0007669"/>
    <property type="project" value="TreeGrafter"/>
</dbReference>
<dbReference type="Proteomes" id="UP000231701">
    <property type="component" value="Chromosome"/>
</dbReference>
<evidence type="ECO:0000256" key="1">
    <source>
        <dbReference type="ARBA" id="ARBA00007594"/>
    </source>
</evidence>
<dbReference type="InterPro" id="IPR016082">
    <property type="entry name" value="Ribosomal_uL30_ferredoxin-like"/>
</dbReference>
<dbReference type="CDD" id="cd01658">
    <property type="entry name" value="Ribosomal_L30"/>
    <property type="match status" value="1"/>
</dbReference>
<dbReference type="PANTHER" id="PTHR15892">
    <property type="entry name" value="MITOCHONDRIAL RIBOSOMAL PROTEIN L30"/>
    <property type="match status" value="1"/>
</dbReference>
<keyword evidence="3 5" id="KW-0689">Ribosomal protein</keyword>
<sequence>MAKKETIRIRQFKSGIGYAKDQRATLVGLGFRRINQVVELEDTASVRGMVNKVRHLVRIESGE</sequence>
<gene>
    <name evidence="5" type="primary">rpmD</name>
    <name evidence="7" type="ORF">Ga0123461_0352</name>
</gene>
<keyword evidence="8" id="KW-1185">Reference proteome</keyword>
<dbReference type="NCBIfam" id="TIGR01308">
    <property type="entry name" value="rpmD_bact"/>
    <property type="match status" value="1"/>
</dbReference>
<dbReference type="PIRSF" id="PIRSF002211">
    <property type="entry name" value="Ribosomal_L30_bac-type"/>
    <property type="match status" value="1"/>
</dbReference>
<accession>A0A2K8L1J4</accession>
<reference evidence="7 8" key="1">
    <citation type="submission" date="2016-12" db="EMBL/GenBank/DDBJ databases">
        <title>Isolation and genomic insights into novel planktonic Zetaproteobacteria from stratified waters of the Chesapeake Bay.</title>
        <authorList>
            <person name="McAllister S.M."/>
            <person name="Kato S."/>
            <person name="Chan C.S."/>
            <person name="Chiu B.K."/>
            <person name="Field E.K."/>
        </authorList>
    </citation>
    <scope>NUCLEOTIDE SEQUENCE [LARGE SCALE GENOMIC DNA]</scope>
    <source>
        <strain evidence="7 8">CP-5</strain>
    </source>
</reference>
<dbReference type="AlphaFoldDB" id="A0A2K8L1J4"/>
<feature type="domain" description="Large ribosomal subunit protein uL30-like ferredoxin-like fold" evidence="6">
    <location>
        <begin position="7"/>
        <end position="57"/>
    </location>
</feature>
<dbReference type="EMBL" id="CP018799">
    <property type="protein sequence ID" value="ATX78804.1"/>
    <property type="molecule type" value="Genomic_DNA"/>
</dbReference>
<evidence type="ECO:0000313" key="7">
    <source>
        <dbReference type="EMBL" id="ATX78804.1"/>
    </source>
</evidence>
<dbReference type="OrthoDB" id="9812790at2"/>
<dbReference type="InterPro" id="IPR005996">
    <property type="entry name" value="Ribosomal_uL30_bac-type"/>
</dbReference>
<comment type="subunit">
    <text evidence="2 5">Part of the 50S ribosomal subunit.</text>
</comment>
<evidence type="ECO:0000313" key="8">
    <source>
        <dbReference type="Proteomes" id="UP000231701"/>
    </source>
</evidence>
<dbReference type="InterPro" id="IPR036919">
    <property type="entry name" value="Ribo_uL30_ferredoxin-like_sf"/>
</dbReference>
<dbReference type="Gene3D" id="3.30.1390.20">
    <property type="entry name" value="Ribosomal protein L30, ferredoxin-like fold domain"/>
    <property type="match status" value="1"/>
</dbReference>
<dbReference type="FunFam" id="3.30.1390.20:FF:000001">
    <property type="entry name" value="50S ribosomal protein L30"/>
    <property type="match status" value="1"/>
</dbReference>
<keyword evidence="4 5" id="KW-0687">Ribonucleoprotein</keyword>
<dbReference type="GO" id="GO:0006412">
    <property type="term" value="P:translation"/>
    <property type="evidence" value="ECO:0007669"/>
    <property type="project" value="UniProtKB-UniRule"/>
</dbReference>
<evidence type="ECO:0000256" key="5">
    <source>
        <dbReference type="HAMAP-Rule" id="MF_01371"/>
    </source>
</evidence>
<dbReference type="HAMAP" id="MF_01371_B">
    <property type="entry name" value="Ribosomal_uL30_B"/>
    <property type="match status" value="1"/>
</dbReference>
<dbReference type="SUPFAM" id="SSF55129">
    <property type="entry name" value="Ribosomal protein L30p/L7e"/>
    <property type="match status" value="1"/>
</dbReference>
<proteinExistence type="inferred from homology"/>